<dbReference type="AlphaFoldDB" id="A0A2C8F629"/>
<keyword evidence="2" id="KW-1185">Reference proteome</keyword>
<evidence type="ECO:0000313" key="1">
    <source>
        <dbReference type="EMBL" id="SOB58057.1"/>
    </source>
</evidence>
<proteinExistence type="predicted"/>
<accession>A0A2C8F629</accession>
<dbReference type="KEGG" id="pprf:DPRO_1172"/>
<evidence type="ECO:0000313" key="2">
    <source>
        <dbReference type="Proteomes" id="UP000219215"/>
    </source>
</evidence>
<gene>
    <name evidence="1" type="ORF">DPRO_1172</name>
</gene>
<dbReference type="EMBL" id="LT907975">
    <property type="protein sequence ID" value="SOB58057.1"/>
    <property type="molecule type" value="Genomic_DNA"/>
</dbReference>
<reference evidence="2" key="1">
    <citation type="submission" date="2017-09" db="EMBL/GenBank/DDBJ databases">
        <authorList>
            <person name="Regsiter A."/>
            <person name="William W."/>
        </authorList>
    </citation>
    <scope>NUCLEOTIDE SEQUENCE [LARGE SCALE GENOMIC DNA]</scope>
    <source>
        <strain evidence="2">500-1</strain>
    </source>
</reference>
<name>A0A2C8F629_9BACT</name>
<organism evidence="1 2">
    <name type="scientific">Pseudodesulfovibrio profundus</name>
    <dbReference type="NCBI Taxonomy" id="57320"/>
    <lineage>
        <taxon>Bacteria</taxon>
        <taxon>Pseudomonadati</taxon>
        <taxon>Thermodesulfobacteriota</taxon>
        <taxon>Desulfovibrionia</taxon>
        <taxon>Desulfovibrionales</taxon>
        <taxon>Desulfovibrionaceae</taxon>
    </lineage>
</organism>
<protein>
    <submittedName>
        <fullName evidence="1">Uncharacterized protein</fullName>
    </submittedName>
</protein>
<dbReference type="Proteomes" id="UP000219215">
    <property type="component" value="Chromosome DPRO"/>
</dbReference>
<sequence length="98" mass="11524">MIAVSWKNIKVNETRPNILSCDAAMVFLRRFRSYRNCLCSARHSTLLTAEIKEVVTMEMMLSMIFWQEELSMNNISRVFYRGKRGQSDFLRHRLGCAN</sequence>